<sequence length="437" mass="47036">MHAGFWPWCHAQIHEGCTQGFVEQDNHLGDLPVTGTPQYTLEDEDMELHLRCVFLGGVAARSGGAYGLCRAARDVLLARGTACAAIAWTAGEVGLLVFDDAETTELLYRRSPRLLCHLGLQMHESSLFPLTDGASAGAADGDGGEEASLTPLLLPPYILRSGETDYSCRLLLLTGLDTDHCDAAEIAYAVQLRLDHIYEHHLVEAVVIHRSRRLVLVVLGSTEAVKILLQEPPEIWVQAFGRQTSLARAVISSAAGPSSSATEEDALESQQPEPERALSLSEWCNFETLEYTMGLVARDLARCGEHETTRMVRCLTGLCALVRPDTVWRGDFSDRALLLSGTRAGGTTMSALGLVLVLSGVGLLDDLVLFAVRRVALAVFHSADAAAALLQEPTASWIAMGFEDCRRALDAEDAAVTANEVHLLLLVVQGLGPAFLG</sequence>
<evidence type="ECO:0000313" key="1">
    <source>
        <dbReference type="EMBL" id="KAG2596800.1"/>
    </source>
</evidence>
<evidence type="ECO:0000313" key="2">
    <source>
        <dbReference type="Proteomes" id="UP000823388"/>
    </source>
</evidence>
<accession>A0A8T0SEJ2</accession>
<dbReference type="Proteomes" id="UP000823388">
    <property type="component" value="Chromosome 5K"/>
</dbReference>
<gene>
    <name evidence="1" type="ORF">PVAP13_5KG182800</name>
</gene>
<comment type="caution">
    <text evidence="1">The sequence shown here is derived from an EMBL/GenBank/DDBJ whole genome shotgun (WGS) entry which is preliminary data.</text>
</comment>
<proteinExistence type="predicted"/>
<organism evidence="1 2">
    <name type="scientific">Panicum virgatum</name>
    <name type="common">Blackwell switchgrass</name>
    <dbReference type="NCBI Taxonomy" id="38727"/>
    <lineage>
        <taxon>Eukaryota</taxon>
        <taxon>Viridiplantae</taxon>
        <taxon>Streptophyta</taxon>
        <taxon>Embryophyta</taxon>
        <taxon>Tracheophyta</taxon>
        <taxon>Spermatophyta</taxon>
        <taxon>Magnoliopsida</taxon>
        <taxon>Liliopsida</taxon>
        <taxon>Poales</taxon>
        <taxon>Poaceae</taxon>
        <taxon>PACMAD clade</taxon>
        <taxon>Panicoideae</taxon>
        <taxon>Panicodae</taxon>
        <taxon>Paniceae</taxon>
        <taxon>Panicinae</taxon>
        <taxon>Panicum</taxon>
        <taxon>Panicum sect. Hiantes</taxon>
    </lineage>
</organism>
<dbReference type="OrthoDB" id="695694at2759"/>
<dbReference type="EMBL" id="CM029045">
    <property type="protein sequence ID" value="KAG2596800.1"/>
    <property type="molecule type" value="Genomic_DNA"/>
</dbReference>
<keyword evidence="2" id="KW-1185">Reference proteome</keyword>
<dbReference type="AlphaFoldDB" id="A0A8T0SEJ2"/>
<protein>
    <submittedName>
        <fullName evidence="1">Uncharacterized protein</fullName>
    </submittedName>
</protein>
<reference evidence="1" key="1">
    <citation type="submission" date="2020-05" db="EMBL/GenBank/DDBJ databases">
        <title>WGS assembly of Panicum virgatum.</title>
        <authorList>
            <person name="Lovell J.T."/>
            <person name="Jenkins J."/>
            <person name="Shu S."/>
            <person name="Juenger T.E."/>
            <person name="Schmutz J."/>
        </authorList>
    </citation>
    <scope>NUCLEOTIDE SEQUENCE</scope>
    <source>
        <strain evidence="1">AP13</strain>
    </source>
</reference>
<name>A0A8T0SEJ2_PANVG</name>